<evidence type="ECO:0000313" key="2">
    <source>
        <dbReference type="Proteomes" id="UP000221852"/>
    </source>
</evidence>
<dbReference type="RefSeq" id="WP_005887722.1">
    <property type="nucleotide sequence ID" value="NZ_CP084159.1"/>
</dbReference>
<protein>
    <submittedName>
        <fullName evidence="1">Uncharacterized protein</fullName>
    </submittedName>
</protein>
<reference evidence="1 2" key="1">
    <citation type="submission" date="2017-06" db="EMBL/GenBank/DDBJ databases">
        <title>Draft genome sequence of Fusobacterium nucleatum subsp. polymorphum KCOM 1330 (=ChDC F330).</title>
        <authorList>
            <person name="Kook J.-K."/>
            <person name="Park S.-N."/>
            <person name="Lim Y.K."/>
            <person name="Roh H."/>
        </authorList>
    </citation>
    <scope>NUCLEOTIDE SEQUENCE [LARGE SCALE GENOMIC DNA]</scope>
    <source>
        <strain evidence="2">KCOM 1330 (ChDC F330)</strain>
    </source>
</reference>
<dbReference type="EMBL" id="NIRQ01000001">
    <property type="protein sequence ID" value="PHI14194.1"/>
    <property type="molecule type" value="Genomic_DNA"/>
</dbReference>
<proteinExistence type="predicted"/>
<dbReference type="AlphaFoldDB" id="A0A2C6CCS5"/>
<organism evidence="1 2">
    <name type="scientific">Fusobacterium nucleatum subsp. polymorphum</name>
    <name type="common">Fusobacterium polymorphum</name>
    <dbReference type="NCBI Taxonomy" id="76857"/>
    <lineage>
        <taxon>Bacteria</taxon>
        <taxon>Fusobacteriati</taxon>
        <taxon>Fusobacteriota</taxon>
        <taxon>Fusobacteriia</taxon>
        <taxon>Fusobacteriales</taxon>
        <taxon>Fusobacteriaceae</taxon>
        <taxon>Fusobacterium</taxon>
    </lineage>
</organism>
<name>A0A2C6CCS5_FUSNP</name>
<evidence type="ECO:0000313" key="1">
    <source>
        <dbReference type="EMBL" id="PHI14194.1"/>
    </source>
</evidence>
<dbReference type="Proteomes" id="UP000221852">
    <property type="component" value="Unassembled WGS sequence"/>
</dbReference>
<sequence length="82" mass="9715">MKINKRDKSGRLVYTPELFKNTGKHWTINELIDLVGYDQTMKREELGLMLERTPGTCSSKISRLKKNGEYEFYLKKFNNRGR</sequence>
<comment type="caution">
    <text evidence="1">The sequence shown here is derived from an EMBL/GenBank/DDBJ whole genome shotgun (WGS) entry which is preliminary data.</text>
</comment>
<accession>A0A2C6CCS5</accession>
<gene>
    <name evidence="1" type="ORF">CBG59_11205</name>
</gene>